<evidence type="ECO:0000256" key="2">
    <source>
        <dbReference type="ARBA" id="ARBA00022801"/>
    </source>
</evidence>
<reference evidence="6 7" key="1">
    <citation type="submission" date="2010-09" db="EMBL/GenBank/DDBJ databases">
        <authorList>
            <person name="Durkin A.S."/>
            <person name="Madupu R."/>
            <person name="Torralba M."/>
            <person name="Gillis M."/>
            <person name="Methe B."/>
            <person name="Sutton G."/>
            <person name="Nelson K.E."/>
        </authorList>
    </citation>
    <scope>NUCLEOTIDE SEQUENCE [LARGE SCALE GENOMIC DNA]</scope>
    <source>
        <strain evidence="6 7">LactinV 01V1-a</strain>
    </source>
</reference>
<keyword evidence="1" id="KW-0547">Nucleotide-binding</keyword>
<dbReference type="GO" id="GO:0016787">
    <property type="term" value="F:hydrolase activity"/>
    <property type="evidence" value="ECO:0007669"/>
    <property type="project" value="UniProtKB-KW"/>
</dbReference>
<gene>
    <name evidence="6" type="ORF">HMPREF9211_1036</name>
</gene>
<dbReference type="Proteomes" id="UP000003648">
    <property type="component" value="Unassembled WGS sequence"/>
</dbReference>
<accession>E1NTW7</accession>
<protein>
    <recommendedName>
        <fullName evidence="5">UvrD-like helicase C-terminal domain-containing protein</fullName>
    </recommendedName>
</protein>
<keyword evidence="4" id="KW-0067">ATP-binding</keyword>
<dbReference type="InterPro" id="IPR027417">
    <property type="entry name" value="P-loop_NTPase"/>
</dbReference>
<comment type="caution">
    <text evidence="6">The sequence shown here is derived from an EMBL/GenBank/DDBJ whole genome shotgun (WGS) entry which is preliminary data.</text>
</comment>
<evidence type="ECO:0000256" key="3">
    <source>
        <dbReference type="ARBA" id="ARBA00022806"/>
    </source>
</evidence>
<name>E1NTW7_9LACO</name>
<evidence type="ECO:0000313" key="7">
    <source>
        <dbReference type="Proteomes" id="UP000003648"/>
    </source>
</evidence>
<evidence type="ECO:0000256" key="4">
    <source>
        <dbReference type="ARBA" id="ARBA00022840"/>
    </source>
</evidence>
<organism evidence="6 7">
    <name type="scientific">Lactobacillus iners LactinV 01V1-a</name>
    <dbReference type="NCBI Taxonomy" id="879297"/>
    <lineage>
        <taxon>Bacteria</taxon>
        <taxon>Bacillati</taxon>
        <taxon>Bacillota</taxon>
        <taxon>Bacilli</taxon>
        <taxon>Lactobacillales</taxon>
        <taxon>Lactobacillaceae</taxon>
        <taxon>Lactobacillus</taxon>
    </lineage>
</organism>
<dbReference type="Gene3D" id="3.40.50.300">
    <property type="entry name" value="P-loop containing nucleotide triphosphate hydrolases"/>
    <property type="match status" value="1"/>
</dbReference>
<keyword evidence="2" id="KW-0378">Hydrolase</keyword>
<dbReference type="GO" id="GO:0004386">
    <property type="term" value="F:helicase activity"/>
    <property type="evidence" value="ECO:0007669"/>
    <property type="project" value="UniProtKB-KW"/>
</dbReference>
<sequence>MTVHQSKGLEWDKVIVSLNPNSFDKREGVDLNKMFTSPVLVNETALDEFTRLFYVACSRAKK</sequence>
<proteinExistence type="predicted"/>
<keyword evidence="3" id="KW-0347">Helicase</keyword>
<dbReference type="Pfam" id="PF13361">
    <property type="entry name" value="UvrD_C"/>
    <property type="match status" value="1"/>
</dbReference>
<evidence type="ECO:0000256" key="1">
    <source>
        <dbReference type="ARBA" id="ARBA00022741"/>
    </source>
</evidence>
<feature type="domain" description="UvrD-like helicase C-terminal" evidence="5">
    <location>
        <begin position="1"/>
        <end position="62"/>
    </location>
</feature>
<dbReference type="InterPro" id="IPR014017">
    <property type="entry name" value="DNA_helicase_UvrD-like_C"/>
</dbReference>
<dbReference type="SUPFAM" id="SSF52540">
    <property type="entry name" value="P-loop containing nucleoside triphosphate hydrolases"/>
    <property type="match status" value="1"/>
</dbReference>
<evidence type="ECO:0000313" key="6">
    <source>
        <dbReference type="EMBL" id="EFO70477.1"/>
    </source>
</evidence>
<dbReference type="GO" id="GO:0005524">
    <property type="term" value="F:ATP binding"/>
    <property type="evidence" value="ECO:0007669"/>
    <property type="project" value="UniProtKB-KW"/>
</dbReference>
<dbReference type="AlphaFoldDB" id="E1NTW7"/>
<dbReference type="EMBL" id="AEHQ01000069">
    <property type="protein sequence ID" value="EFO70477.1"/>
    <property type="molecule type" value="Genomic_DNA"/>
</dbReference>
<evidence type="ECO:0000259" key="5">
    <source>
        <dbReference type="Pfam" id="PF13361"/>
    </source>
</evidence>